<proteinExistence type="predicted"/>
<dbReference type="Pfam" id="PF13433">
    <property type="entry name" value="Peripla_BP_5"/>
    <property type="match status" value="1"/>
</dbReference>
<dbReference type="InterPro" id="IPR028082">
    <property type="entry name" value="Peripla_BP_I"/>
</dbReference>
<dbReference type="EMBL" id="VLKU01000010">
    <property type="protein sequence ID" value="TWI31221.1"/>
    <property type="molecule type" value="Genomic_DNA"/>
</dbReference>
<dbReference type="PANTHER" id="PTHR47628">
    <property type="match status" value="1"/>
</dbReference>
<comment type="caution">
    <text evidence="1">The sequence shown here is derived from an EMBL/GenBank/DDBJ whole genome shotgun (WGS) entry which is preliminary data.</text>
</comment>
<gene>
    <name evidence="1" type="ORF">IQ24_03079</name>
</gene>
<dbReference type="GO" id="GO:0006865">
    <property type="term" value="P:amino acid transport"/>
    <property type="evidence" value="ECO:0007669"/>
    <property type="project" value="InterPro"/>
</dbReference>
<dbReference type="InterPro" id="IPR039570">
    <property type="entry name" value="AmiC_PBP1"/>
</dbReference>
<dbReference type="PRINTS" id="PR00337">
    <property type="entry name" value="LEUILEVALBP"/>
</dbReference>
<dbReference type="SUPFAM" id="SSF53822">
    <property type="entry name" value="Periplasmic binding protein-like I"/>
    <property type="match status" value="1"/>
</dbReference>
<dbReference type="Proteomes" id="UP000316225">
    <property type="component" value="Unassembled WGS sequence"/>
</dbReference>
<dbReference type="Gene3D" id="3.40.50.2300">
    <property type="match status" value="2"/>
</dbReference>
<organism evidence="1 2">
    <name type="scientific">Paracoccus sulfuroxidans</name>
    <dbReference type="NCBI Taxonomy" id="384678"/>
    <lineage>
        <taxon>Bacteria</taxon>
        <taxon>Pseudomonadati</taxon>
        <taxon>Pseudomonadota</taxon>
        <taxon>Alphaproteobacteria</taxon>
        <taxon>Rhodobacterales</taxon>
        <taxon>Paracoccaceae</taxon>
        <taxon>Paracoccus</taxon>
    </lineage>
</organism>
<dbReference type="RefSeq" id="WP_199756599.1">
    <property type="nucleotide sequence ID" value="NZ_VLKU01000010.1"/>
</dbReference>
<dbReference type="InterPro" id="IPR000709">
    <property type="entry name" value="Leu_Ile_Val-bd"/>
</dbReference>
<reference evidence="1 2" key="1">
    <citation type="journal article" date="2015" name="Stand. Genomic Sci.">
        <title>Genomic Encyclopedia of Bacterial and Archaeal Type Strains, Phase III: the genomes of soil and plant-associated and newly described type strains.</title>
        <authorList>
            <person name="Whitman W.B."/>
            <person name="Woyke T."/>
            <person name="Klenk H.P."/>
            <person name="Zhou Y."/>
            <person name="Lilburn T.G."/>
            <person name="Beck B.J."/>
            <person name="De Vos P."/>
            <person name="Vandamme P."/>
            <person name="Eisen J.A."/>
            <person name="Garrity G."/>
            <person name="Hugenholtz P."/>
            <person name="Kyrpides N.C."/>
        </authorList>
    </citation>
    <scope>NUCLEOTIDE SEQUENCE [LARGE SCALE GENOMIC DNA]</scope>
    <source>
        <strain evidence="1 2">CGMCC 1.5364</strain>
    </source>
</reference>
<protein>
    <submittedName>
        <fullName evidence="1">Branched-chain amino acid transport system substrate-binding protein</fullName>
    </submittedName>
</protein>
<dbReference type="CDD" id="cd06357">
    <property type="entry name" value="PBP1_AmiC"/>
    <property type="match status" value="1"/>
</dbReference>
<sequence length="380" mass="41791">MSNTPIASEGWRIGVLFSRSGLSALTECEHLRGTTLAIEEINQAGGVRGLPLVPVTRDPQSSPTIYRQMARQLIVDEGVTTIFGCSHSASRKAVLPLVERHDALLFYPSVYEGFEYSENVIYAGPTLNQCAFPLADFLIRRYGKRIGFVGADYIFPRESNRAMRDILESKGATITGEVYAPLDASTAEVAGLIGHIRDWQADAIFSTVIGGPARQLYRMYAEAGFETEQRPIASLTMAETEIAEIGTEYCRGHVLSASYFQSLPSDQNQRFVAAYKARFGAEATTSVWSQTAYLQVYLLAHALERAGSLEPSALAPHLLGQSMPAPEGTVTVDQENRHLWLTPRIGTMRADGQFDVAWQASGSVRPDPYLATARFDEVWV</sequence>
<dbReference type="GO" id="GO:0033218">
    <property type="term" value="F:amide binding"/>
    <property type="evidence" value="ECO:0007669"/>
    <property type="project" value="InterPro"/>
</dbReference>
<keyword evidence="2" id="KW-1185">Reference proteome</keyword>
<accession>A0A562NH36</accession>
<evidence type="ECO:0000313" key="1">
    <source>
        <dbReference type="EMBL" id="TWI31221.1"/>
    </source>
</evidence>
<evidence type="ECO:0000313" key="2">
    <source>
        <dbReference type="Proteomes" id="UP000316225"/>
    </source>
</evidence>
<name>A0A562NH36_9RHOB</name>
<dbReference type="PANTHER" id="PTHR47628:SF1">
    <property type="entry name" value="ALIPHATIC AMIDASE EXPRESSION-REGULATING PROTEIN"/>
    <property type="match status" value="1"/>
</dbReference>
<dbReference type="AlphaFoldDB" id="A0A562NH36"/>